<dbReference type="EMBL" id="JAZHOF010000003">
    <property type="protein sequence ID" value="MEJ8571808.1"/>
    <property type="molecule type" value="Genomic_DNA"/>
</dbReference>
<dbReference type="PANTHER" id="PTHR43483:SF3">
    <property type="entry name" value="MEMBRANE TRANSPORTER PROTEIN HI_0806-RELATED"/>
    <property type="match status" value="1"/>
</dbReference>
<proteinExistence type="inferred from homology"/>
<feature type="transmembrane region" description="Helical" evidence="5">
    <location>
        <begin position="248"/>
        <end position="270"/>
    </location>
</feature>
<evidence type="ECO:0000256" key="2">
    <source>
        <dbReference type="ARBA" id="ARBA00022692"/>
    </source>
</evidence>
<evidence type="ECO:0000313" key="7">
    <source>
        <dbReference type="Proteomes" id="UP001378188"/>
    </source>
</evidence>
<dbReference type="AlphaFoldDB" id="A0AAW9RND2"/>
<evidence type="ECO:0000256" key="4">
    <source>
        <dbReference type="ARBA" id="ARBA00023136"/>
    </source>
</evidence>
<dbReference type="RefSeq" id="WP_340329495.1">
    <property type="nucleotide sequence ID" value="NZ_JAZHOF010000003.1"/>
</dbReference>
<feature type="transmembrane region" description="Helical" evidence="5">
    <location>
        <begin position="109"/>
        <end position="127"/>
    </location>
</feature>
<name>A0AAW9RND2_9HYPH</name>
<dbReference type="Pfam" id="PF01925">
    <property type="entry name" value="TauE"/>
    <property type="match status" value="1"/>
</dbReference>
<dbReference type="InterPro" id="IPR002781">
    <property type="entry name" value="TM_pro_TauE-like"/>
</dbReference>
<evidence type="ECO:0000256" key="1">
    <source>
        <dbReference type="ARBA" id="ARBA00004141"/>
    </source>
</evidence>
<dbReference type="Proteomes" id="UP001378188">
    <property type="component" value="Unassembled WGS sequence"/>
</dbReference>
<reference evidence="6 7" key="1">
    <citation type="submission" date="2024-02" db="EMBL/GenBank/DDBJ databases">
        <title>Genome analysis and characterization of Microbaculum marinisediminis sp. nov., isolated from marine sediment.</title>
        <authorList>
            <person name="Du Z.-J."/>
            <person name="Ye Y.-Q."/>
            <person name="Zhang Z.-R."/>
            <person name="Yuan S.-M."/>
            <person name="Zhang X.-Y."/>
        </authorList>
    </citation>
    <scope>NUCLEOTIDE SEQUENCE [LARGE SCALE GENOMIC DNA]</scope>
    <source>
        <strain evidence="6 7">SDUM1044001</strain>
    </source>
</reference>
<gene>
    <name evidence="6" type="ORF">V3328_10010</name>
</gene>
<sequence>MLVIAVMLAMGLASGFIAGFFAVTGSVIRVPLLLFLGGWLAIPPEMRMHVALATSLATALPTMLAAARAHARAGDVDWDIWRWFAPGAFAGAVVGTVAAINVHSNVVEIAYVVLIMPIGVISLARPAGIHLLSKAPVNIFGTLIQTVVGAGSALIALGGGVFNVMLLGGCGLPKDRVVGTSAAIAPAIVGPALAVVIIGGLGVEGLPAGQFGYVNLLGFVFITIGAMVAAPFGTRINARVPDRLHRRLYGLFVLAIAVNMLVHLLITYGVV</sequence>
<feature type="transmembrane region" description="Helical" evidence="5">
    <location>
        <begin position="83"/>
        <end position="102"/>
    </location>
</feature>
<feature type="transmembrane region" description="Helical" evidence="5">
    <location>
        <begin position="213"/>
        <end position="236"/>
    </location>
</feature>
<keyword evidence="7" id="KW-1185">Reference proteome</keyword>
<keyword evidence="3 5" id="KW-1133">Transmembrane helix</keyword>
<keyword evidence="4 5" id="KW-0472">Membrane</keyword>
<keyword evidence="5" id="KW-1003">Cell membrane</keyword>
<feature type="transmembrane region" description="Helical" evidence="5">
    <location>
        <begin position="139"/>
        <end position="165"/>
    </location>
</feature>
<comment type="caution">
    <text evidence="6">The sequence shown here is derived from an EMBL/GenBank/DDBJ whole genome shotgun (WGS) entry which is preliminary data.</text>
</comment>
<comment type="subcellular location">
    <subcellularLocation>
        <location evidence="5">Cell membrane</location>
        <topology evidence="5">Multi-pass membrane protein</topology>
    </subcellularLocation>
    <subcellularLocation>
        <location evidence="1">Membrane</location>
        <topology evidence="1">Multi-pass membrane protein</topology>
    </subcellularLocation>
</comment>
<feature type="transmembrane region" description="Helical" evidence="5">
    <location>
        <begin position="177"/>
        <end position="201"/>
    </location>
</feature>
<keyword evidence="2 5" id="KW-0812">Transmembrane</keyword>
<organism evidence="6 7">
    <name type="scientific">Microbaculum marinum</name>
    <dbReference type="NCBI Taxonomy" id="1764581"/>
    <lineage>
        <taxon>Bacteria</taxon>
        <taxon>Pseudomonadati</taxon>
        <taxon>Pseudomonadota</taxon>
        <taxon>Alphaproteobacteria</taxon>
        <taxon>Hyphomicrobiales</taxon>
        <taxon>Tepidamorphaceae</taxon>
        <taxon>Microbaculum</taxon>
    </lineage>
</organism>
<protein>
    <recommendedName>
        <fullName evidence="5">Probable membrane transporter protein</fullName>
    </recommendedName>
</protein>
<dbReference type="PANTHER" id="PTHR43483">
    <property type="entry name" value="MEMBRANE TRANSPORTER PROTEIN HI_0806-RELATED"/>
    <property type="match status" value="1"/>
</dbReference>
<comment type="similarity">
    <text evidence="5">Belongs to the 4-toluene sulfonate uptake permease (TSUP) (TC 2.A.102) family.</text>
</comment>
<evidence type="ECO:0000256" key="5">
    <source>
        <dbReference type="RuleBase" id="RU363041"/>
    </source>
</evidence>
<feature type="transmembrane region" description="Helical" evidence="5">
    <location>
        <begin position="25"/>
        <end position="42"/>
    </location>
</feature>
<feature type="transmembrane region" description="Helical" evidence="5">
    <location>
        <begin position="49"/>
        <end position="71"/>
    </location>
</feature>
<dbReference type="GO" id="GO:0005886">
    <property type="term" value="C:plasma membrane"/>
    <property type="evidence" value="ECO:0007669"/>
    <property type="project" value="UniProtKB-SubCell"/>
</dbReference>
<accession>A0AAW9RND2</accession>
<evidence type="ECO:0000313" key="6">
    <source>
        <dbReference type="EMBL" id="MEJ8571808.1"/>
    </source>
</evidence>
<evidence type="ECO:0000256" key="3">
    <source>
        <dbReference type="ARBA" id="ARBA00022989"/>
    </source>
</evidence>